<organism evidence="1">
    <name type="scientific">hydrothermal vent metagenome</name>
    <dbReference type="NCBI Taxonomy" id="652676"/>
    <lineage>
        <taxon>unclassified sequences</taxon>
        <taxon>metagenomes</taxon>
        <taxon>ecological metagenomes</taxon>
    </lineage>
</organism>
<gene>
    <name evidence="1" type="ORF">MNBD_GAMMA04-1076</name>
</gene>
<dbReference type="AlphaFoldDB" id="A0A3B0W8M8"/>
<proteinExistence type="predicted"/>
<reference evidence="1" key="1">
    <citation type="submission" date="2018-06" db="EMBL/GenBank/DDBJ databases">
        <authorList>
            <person name="Zhirakovskaya E."/>
        </authorList>
    </citation>
    <scope>NUCLEOTIDE SEQUENCE</scope>
</reference>
<accession>A0A3B0W8M8</accession>
<name>A0A3B0W8M8_9ZZZZ</name>
<evidence type="ECO:0000313" key="1">
    <source>
        <dbReference type="EMBL" id="VAW47562.1"/>
    </source>
</evidence>
<evidence type="ECO:0008006" key="2">
    <source>
        <dbReference type="Google" id="ProtNLM"/>
    </source>
</evidence>
<sequence length="256" mass="29164">MLKELWQYVSNTTEHPIAKKMGFLTESIAMEARARRCKSSWGAHYQHCQKAILQASQRAVQKRTVLVLGAGSLHDVPLGILSSQFEQVLLVDLVFLNSARSVAQQFANVELIEYDVTESLERIQIGLPMVDTPMGWLDDPTIDLVVSLNLMTQLPLIPVRWLIEHFEFSEQEGDVLGKQLILAHLLYLQSFSGEVCLIADREGVEYDAEGNEVDRFDPWWDIEPPKASNTWQWELMPLGEVDRNRSQKNRVGVSFL</sequence>
<protein>
    <recommendedName>
        <fullName evidence="2">Class I SAM-dependent methyltransferase</fullName>
    </recommendedName>
</protein>
<dbReference type="EMBL" id="UOFB01000207">
    <property type="protein sequence ID" value="VAW47562.1"/>
    <property type="molecule type" value="Genomic_DNA"/>
</dbReference>